<organism evidence="1 2">
    <name type="scientific">Fusarium tricinctum</name>
    <dbReference type="NCBI Taxonomy" id="61284"/>
    <lineage>
        <taxon>Eukaryota</taxon>
        <taxon>Fungi</taxon>
        <taxon>Dikarya</taxon>
        <taxon>Ascomycota</taxon>
        <taxon>Pezizomycotina</taxon>
        <taxon>Sordariomycetes</taxon>
        <taxon>Hypocreomycetidae</taxon>
        <taxon>Hypocreales</taxon>
        <taxon>Nectriaceae</taxon>
        <taxon>Fusarium</taxon>
        <taxon>Fusarium tricinctum species complex</taxon>
    </lineage>
</organism>
<keyword evidence="2" id="KW-1185">Reference proteome</keyword>
<comment type="caution">
    <text evidence="1">The sequence shown here is derived from an EMBL/GenBank/DDBJ whole genome shotgun (WGS) entry which is preliminary data.</text>
</comment>
<proteinExistence type="predicted"/>
<dbReference type="AlphaFoldDB" id="A0A8K0S658"/>
<evidence type="ECO:0000313" key="2">
    <source>
        <dbReference type="Proteomes" id="UP000813427"/>
    </source>
</evidence>
<gene>
    <name evidence="1" type="ORF">BKA59DRAFT_156606</name>
</gene>
<sequence length="114" mass="12931">MWTVTWISFLLSKHISTVLFLLSFLQTAYSILSFTSLSHFILPTRINLYSGLRTCSLEIASYLQSFPYNFVIFCYPLGPWLSYHALVHPSVAISEAVSSSLQQADPSVKARQKH</sequence>
<protein>
    <submittedName>
        <fullName evidence="1">Uncharacterized protein</fullName>
    </submittedName>
</protein>
<dbReference type="Proteomes" id="UP000813427">
    <property type="component" value="Unassembled WGS sequence"/>
</dbReference>
<evidence type="ECO:0000313" key="1">
    <source>
        <dbReference type="EMBL" id="KAH7252326.1"/>
    </source>
</evidence>
<reference evidence="1" key="1">
    <citation type="journal article" date="2021" name="Nat. Commun.">
        <title>Genetic determinants of endophytism in the Arabidopsis root mycobiome.</title>
        <authorList>
            <person name="Mesny F."/>
            <person name="Miyauchi S."/>
            <person name="Thiergart T."/>
            <person name="Pickel B."/>
            <person name="Atanasova L."/>
            <person name="Karlsson M."/>
            <person name="Huettel B."/>
            <person name="Barry K.W."/>
            <person name="Haridas S."/>
            <person name="Chen C."/>
            <person name="Bauer D."/>
            <person name="Andreopoulos W."/>
            <person name="Pangilinan J."/>
            <person name="LaButti K."/>
            <person name="Riley R."/>
            <person name="Lipzen A."/>
            <person name="Clum A."/>
            <person name="Drula E."/>
            <person name="Henrissat B."/>
            <person name="Kohler A."/>
            <person name="Grigoriev I.V."/>
            <person name="Martin F.M."/>
            <person name="Hacquard S."/>
        </authorList>
    </citation>
    <scope>NUCLEOTIDE SEQUENCE</scope>
    <source>
        <strain evidence="1">MPI-SDFR-AT-0068</strain>
    </source>
</reference>
<dbReference type="EMBL" id="JAGPXF010000003">
    <property type="protein sequence ID" value="KAH7252326.1"/>
    <property type="molecule type" value="Genomic_DNA"/>
</dbReference>
<accession>A0A8K0S658</accession>
<name>A0A8K0S658_9HYPO</name>